<dbReference type="InterPro" id="IPR039901">
    <property type="entry name" value="Kdotransferase"/>
</dbReference>
<gene>
    <name evidence="10" type="ORF">GOB84_16535</name>
</gene>
<dbReference type="InterPro" id="IPR007172">
    <property type="entry name" value="DUF374"/>
</dbReference>
<feature type="domain" description="DUF374" evidence="8">
    <location>
        <begin position="79"/>
        <end position="150"/>
    </location>
</feature>
<dbReference type="Proteomes" id="UP000615326">
    <property type="component" value="Unassembled WGS sequence"/>
</dbReference>
<name>A0ABX0KG49_9PROT</name>
<evidence type="ECO:0000256" key="4">
    <source>
        <dbReference type="ARBA" id="ARBA00019077"/>
    </source>
</evidence>
<dbReference type="InterPro" id="IPR038107">
    <property type="entry name" value="Glycos_transf_N_sf"/>
</dbReference>
<dbReference type="EMBL" id="WOSW01000054">
    <property type="protein sequence ID" value="NHO34116.1"/>
    <property type="molecule type" value="Genomic_DNA"/>
</dbReference>
<evidence type="ECO:0000259" key="9">
    <source>
        <dbReference type="Pfam" id="PF04413"/>
    </source>
</evidence>
<sequence length="697" mass="74815">MTVPNVIRDRIRSAICGALRGWLGFSLQTTRWQLELSPETRDLLLRERGDGRQVGFLVAFWHEELALSPPLWWWTEPRNPSMRLHVLVSRNRDGQLMADVVAPWRFLAIHGSSDSKGKNKGGAAALRRIRTLLREGHVVAVMPDGPKGPRRQVQQGVLALAERAGVPVIPLGVMCRSFCVGSWDRMALPLPFGRGRIVCGAPVRIMRGEHEEARKTLTAALNAASLAAAKPVAGHVEYLRPMPASAVTEGVVMAPKMRGRAQNAGRSQLWAALATLMAPGLTVMLRVRLRRGKEIRERLRERMGLAPVSRPSGPLVWLHAASVGETVSVVPLIRACLEGQPSLKVLVTTGTVTAARTLDRELSLEMTAGHVLHQFVPLDVPRWIKRFLAQWQPACLVLTESEFWPNMIAACGAAGIPVAVVNGRISPRALAGWRRAPSVAKRVMGGLAWVAARSQEDAARFRALGASQVFCDGDLKMAAAPLTSDPALLSRTREVLAGRPVWVAASTHTGEEEAVFAAAALLRARIPDLLTIVAPRHPDRGGDVARLAVKAGLANNSVPRRSGGAWPASDDSVWIIDTLGELGMLFRLTRVVFMGNSLFPKPGASKGGGHNPFEPARSGCAIATGPQTGNFEEAFTALGDAVTVVHTAAELAAWAGTMLADPALARAIGEAGCAVATRDTALPGRLAGLIQAMVYND</sequence>
<dbReference type="Pfam" id="PF04413">
    <property type="entry name" value="Glycos_transf_N"/>
    <property type="match status" value="1"/>
</dbReference>
<evidence type="ECO:0000256" key="7">
    <source>
        <dbReference type="ARBA" id="ARBA00049183"/>
    </source>
</evidence>
<proteinExistence type="predicted"/>
<reference evidence="10 11" key="1">
    <citation type="journal article" date="2020" name="Int. J. Syst. Evol. Microbiol.">
        <title>Novel acetic acid bacteria from cider fermentations: Acetobacter conturbans sp. nov. and Acetobacter fallax sp. nov.</title>
        <authorList>
            <person name="Sombolestani A.S."/>
            <person name="Cleenwerck I."/>
            <person name="Cnockaert M."/>
            <person name="Borremans W."/>
            <person name="Wieme A.D."/>
            <person name="De Vuyst L."/>
            <person name="Vandamme P."/>
        </authorList>
    </citation>
    <scope>NUCLEOTIDE SEQUENCE [LARGE SCALE GENOMIC DNA]</scope>
    <source>
        <strain evidence="10 11">LMG 1637</strain>
    </source>
</reference>
<evidence type="ECO:0000256" key="1">
    <source>
        <dbReference type="ARBA" id="ARBA00003394"/>
    </source>
</evidence>
<evidence type="ECO:0000256" key="6">
    <source>
        <dbReference type="ARBA" id="ARBA00031445"/>
    </source>
</evidence>
<keyword evidence="5" id="KW-0808">Transferase</keyword>
<feature type="domain" description="3-deoxy-D-manno-octulosonic-acid transferase N-terminal" evidence="9">
    <location>
        <begin position="297"/>
        <end position="478"/>
    </location>
</feature>
<accession>A0ABX0KG49</accession>
<evidence type="ECO:0000313" key="11">
    <source>
        <dbReference type="Proteomes" id="UP000615326"/>
    </source>
</evidence>
<dbReference type="EC" id="2.4.99.12" evidence="3"/>
<comment type="pathway">
    <text evidence="2">Bacterial outer membrane biogenesis; LPS core biosynthesis.</text>
</comment>
<dbReference type="InterPro" id="IPR007507">
    <property type="entry name" value="Glycos_transf_N"/>
</dbReference>
<dbReference type="Pfam" id="PF04028">
    <property type="entry name" value="DUF374"/>
    <property type="match status" value="1"/>
</dbReference>
<dbReference type="PANTHER" id="PTHR42755">
    <property type="entry name" value="3-DEOXY-MANNO-OCTULOSONATE CYTIDYLYLTRANSFERASE"/>
    <property type="match status" value="1"/>
</dbReference>
<comment type="catalytic activity">
    <reaction evidence="7">
        <text>lipid IVA (E. coli) + CMP-3-deoxy-beta-D-manno-octulosonate = alpha-Kdo-(2-&gt;6)-lipid IVA (E. coli) + CMP + H(+)</text>
        <dbReference type="Rhea" id="RHEA:28066"/>
        <dbReference type="ChEBI" id="CHEBI:15378"/>
        <dbReference type="ChEBI" id="CHEBI:58603"/>
        <dbReference type="ChEBI" id="CHEBI:60364"/>
        <dbReference type="ChEBI" id="CHEBI:60377"/>
        <dbReference type="ChEBI" id="CHEBI:85987"/>
        <dbReference type="EC" id="2.4.99.12"/>
    </reaction>
</comment>
<evidence type="ECO:0000256" key="3">
    <source>
        <dbReference type="ARBA" id="ARBA00012621"/>
    </source>
</evidence>
<evidence type="ECO:0000256" key="2">
    <source>
        <dbReference type="ARBA" id="ARBA00004713"/>
    </source>
</evidence>
<comment type="caution">
    <text evidence="10">The sequence shown here is derived from an EMBL/GenBank/DDBJ whole genome shotgun (WGS) entry which is preliminary data.</text>
</comment>
<evidence type="ECO:0000259" key="8">
    <source>
        <dbReference type="Pfam" id="PF04028"/>
    </source>
</evidence>
<dbReference type="PANTHER" id="PTHR42755:SF1">
    <property type="entry name" value="3-DEOXY-D-MANNO-OCTULOSONIC ACID TRANSFERASE, MITOCHONDRIAL-RELATED"/>
    <property type="match status" value="1"/>
</dbReference>
<organism evidence="10 11">
    <name type="scientific">Acetobacter fallax</name>
    <dbReference type="NCBI Taxonomy" id="1737473"/>
    <lineage>
        <taxon>Bacteria</taxon>
        <taxon>Pseudomonadati</taxon>
        <taxon>Pseudomonadota</taxon>
        <taxon>Alphaproteobacteria</taxon>
        <taxon>Acetobacterales</taxon>
        <taxon>Acetobacteraceae</taxon>
        <taxon>Acetobacter</taxon>
    </lineage>
</organism>
<dbReference type="Gene3D" id="3.40.50.11720">
    <property type="entry name" value="3-Deoxy-D-manno-octulosonic-acid transferase, N-terminal domain"/>
    <property type="match status" value="1"/>
</dbReference>
<evidence type="ECO:0000313" key="10">
    <source>
        <dbReference type="EMBL" id="NHO34116.1"/>
    </source>
</evidence>
<protein>
    <recommendedName>
        <fullName evidence="4">3-deoxy-D-manno-octulosonic acid transferase</fullName>
        <ecNumber evidence="3">2.4.99.12</ecNumber>
    </recommendedName>
    <alternativeName>
        <fullName evidence="6">Lipid IV(A) 3-deoxy-D-manno-octulosonic acid transferase</fullName>
    </alternativeName>
</protein>
<comment type="function">
    <text evidence="1">Involved in lipopolysaccharide (LPS) biosynthesis. Catalyzes the transfer of 3-deoxy-D-manno-octulosonate (Kdo) residue(s) from CMP-Kdo to lipid IV(A), the tetraacyldisaccharide-1,4'-bisphosphate precursor of lipid A.</text>
</comment>
<dbReference type="RefSeq" id="WP_173578576.1">
    <property type="nucleotide sequence ID" value="NZ_WOSW01000054.1"/>
</dbReference>
<keyword evidence="11" id="KW-1185">Reference proteome</keyword>
<dbReference type="Gene3D" id="3.40.50.2000">
    <property type="entry name" value="Glycogen Phosphorylase B"/>
    <property type="match status" value="1"/>
</dbReference>
<evidence type="ECO:0000256" key="5">
    <source>
        <dbReference type="ARBA" id="ARBA00022679"/>
    </source>
</evidence>